<gene>
    <name evidence="1" type="ORF">LCGC14_2704380</name>
</gene>
<sequence>PNTVRGITGVTNMVASFDQFSSVHNTFAENMSLWVRGERLSMSPKVRDFFDEFFPIIQRELSFPPEYISKAESLFNLQTAKRMRGSELGEEISAWRHEFFADAKPADLRTNDFWDNFDREVLARHHEANVEMARYDGQIKNAIDDLDVAGGLKARQRPPIRIRDRELAPNDVALSIGARGDDVSRSILDVATAQNDRDMFVEFVMAQVKDGDLGFTRESVGTVFDQIAYSLQVDPKNMSWVTGKQIELEAVRRDLHGLYNSKTLPDEEMASIGKYFDETASAVEKELYEQIRVPGKPVTTDVMARDIWNVMDVAERKLWLRQARLPEDLSRRVWKNLSKVDHDAMIGIRADIQAVPPTFVKGKLKPEYTGYQSLRQQAMDESHTWYYKEFTNYSNANMFDAMMKSIYPFWTYESGAEDSQALTRRGWKYWYELE</sequence>
<comment type="caution">
    <text evidence="1">The sequence shown here is derived from an EMBL/GenBank/DDBJ whole genome shotgun (WGS) entry which is preliminary data.</text>
</comment>
<dbReference type="AlphaFoldDB" id="A0A0F8ZEU5"/>
<feature type="non-terminal residue" evidence="1">
    <location>
        <position position="1"/>
    </location>
</feature>
<dbReference type="EMBL" id="LAZR01048274">
    <property type="protein sequence ID" value="KKK92293.1"/>
    <property type="molecule type" value="Genomic_DNA"/>
</dbReference>
<reference evidence="1" key="1">
    <citation type="journal article" date="2015" name="Nature">
        <title>Complex archaea that bridge the gap between prokaryotes and eukaryotes.</title>
        <authorList>
            <person name="Spang A."/>
            <person name="Saw J.H."/>
            <person name="Jorgensen S.L."/>
            <person name="Zaremba-Niedzwiedzka K."/>
            <person name="Martijn J."/>
            <person name="Lind A.E."/>
            <person name="van Eijk R."/>
            <person name="Schleper C."/>
            <person name="Guy L."/>
            <person name="Ettema T.J."/>
        </authorList>
    </citation>
    <scope>NUCLEOTIDE SEQUENCE</scope>
</reference>
<proteinExistence type="predicted"/>
<name>A0A0F8ZEU5_9ZZZZ</name>
<protein>
    <submittedName>
        <fullName evidence="1">Uncharacterized protein</fullName>
    </submittedName>
</protein>
<feature type="non-terminal residue" evidence="1">
    <location>
        <position position="434"/>
    </location>
</feature>
<evidence type="ECO:0000313" key="1">
    <source>
        <dbReference type="EMBL" id="KKK92293.1"/>
    </source>
</evidence>
<accession>A0A0F8ZEU5</accession>
<organism evidence="1">
    <name type="scientific">marine sediment metagenome</name>
    <dbReference type="NCBI Taxonomy" id="412755"/>
    <lineage>
        <taxon>unclassified sequences</taxon>
        <taxon>metagenomes</taxon>
        <taxon>ecological metagenomes</taxon>
    </lineage>
</organism>